<gene>
    <name evidence="2" type="ORF">ACFSJS_01110</name>
</gene>
<proteinExistence type="predicted"/>
<dbReference type="EMBL" id="JBHUFU010000001">
    <property type="protein sequence ID" value="MFD1828261.1"/>
    <property type="molecule type" value="Genomic_DNA"/>
</dbReference>
<dbReference type="Proteomes" id="UP001597365">
    <property type="component" value="Unassembled WGS sequence"/>
</dbReference>
<sequence>MNGETTTESVTPAPGAEPAADRDPPPGWEWLPRAGHSLRLAGVHFDAVRVAGELAEEAARETDGPVVREHAGERYTYFLLPPGTVRAYRWPPGARGLTSGDRYASYVGVPALRGATWPLSWRRTPTGRAPFVEPAALHRLLCRLTGPRPLPAALDTEGGGR</sequence>
<feature type="region of interest" description="Disordered" evidence="1">
    <location>
        <begin position="1"/>
        <end position="27"/>
    </location>
</feature>
<feature type="compositionally biased region" description="Polar residues" evidence="1">
    <location>
        <begin position="1"/>
        <end position="10"/>
    </location>
</feature>
<protein>
    <recommendedName>
        <fullName evidence="4">DNA primase/polymerase bifunctional N-terminal domain-containing protein</fullName>
    </recommendedName>
</protein>
<organism evidence="2 3">
    <name type="scientific">Streptomyces desertarenae</name>
    <dbReference type="NCBI Taxonomy" id="2666184"/>
    <lineage>
        <taxon>Bacteria</taxon>
        <taxon>Bacillati</taxon>
        <taxon>Actinomycetota</taxon>
        <taxon>Actinomycetes</taxon>
        <taxon>Kitasatosporales</taxon>
        <taxon>Streptomycetaceae</taxon>
        <taxon>Streptomyces</taxon>
    </lineage>
</organism>
<comment type="caution">
    <text evidence="2">The sequence shown here is derived from an EMBL/GenBank/DDBJ whole genome shotgun (WGS) entry which is preliminary data.</text>
</comment>
<reference evidence="3" key="1">
    <citation type="journal article" date="2019" name="Int. J. Syst. Evol. Microbiol.">
        <title>The Global Catalogue of Microorganisms (GCM) 10K type strain sequencing project: providing services to taxonomists for standard genome sequencing and annotation.</title>
        <authorList>
            <consortium name="The Broad Institute Genomics Platform"/>
            <consortium name="The Broad Institute Genome Sequencing Center for Infectious Disease"/>
            <person name="Wu L."/>
            <person name="Ma J."/>
        </authorList>
    </citation>
    <scope>NUCLEOTIDE SEQUENCE [LARGE SCALE GENOMIC DNA]</scope>
    <source>
        <strain evidence="3">CGMCC 4.7455</strain>
    </source>
</reference>
<dbReference type="RefSeq" id="WP_380895656.1">
    <property type="nucleotide sequence ID" value="NZ_JBHUFU010000001.1"/>
</dbReference>
<accession>A0ABW4PFI5</accession>
<evidence type="ECO:0000313" key="2">
    <source>
        <dbReference type="EMBL" id="MFD1828261.1"/>
    </source>
</evidence>
<name>A0ABW4PFI5_9ACTN</name>
<evidence type="ECO:0000313" key="3">
    <source>
        <dbReference type="Proteomes" id="UP001597365"/>
    </source>
</evidence>
<evidence type="ECO:0000256" key="1">
    <source>
        <dbReference type="SAM" id="MobiDB-lite"/>
    </source>
</evidence>
<keyword evidence="3" id="KW-1185">Reference proteome</keyword>
<evidence type="ECO:0008006" key="4">
    <source>
        <dbReference type="Google" id="ProtNLM"/>
    </source>
</evidence>